<dbReference type="SUPFAM" id="SSF56747">
    <property type="entry name" value="Prim-pol domain"/>
    <property type="match status" value="1"/>
</dbReference>
<evidence type="ECO:0000313" key="5">
    <source>
        <dbReference type="Proteomes" id="UP001223420"/>
    </source>
</evidence>
<dbReference type="Pfam" id="PF09250">
    <property type="entry name" value="Prim-Pol"/>
    <property type="match status" value="1"/>
</dbReference>
<dbReference type="RefSeq" id="WP_052311416.1">
    <property type="nucleotide sequence ID" value="NZ_JAJALK010000010.1"/>
</dbReference>
<dbReference type="PANTHER" id="PTHR35372">
    <property type="entry name" value="ATP BINDING PROTEIN-RELATED"/>
    <property type="match status" value="1"/>
</dbReference>
<proteinExistence type="predicted"/>
<reference evidence="4" key="1">
    <citation type="submission" date="2023-07" db="EMBL/GenBank/DDBJ databases">
        <title>Genomic Encyclopedia of Type Strains, Phase IV (KMG-IV): sequencing the most valuable type-strain genomes for metagenomic binning, comparative biology and taxonomic classification.</title>
        <authorList>
            <person name="Goeker M."/>
        </authorList>
    </citation>
    <scope>NUCLEOTIDE SEQUENCE</scope>
    <source>
        <strain evidence="4">DSM 19569</strain>
    </source>
</reference>
<dbReference type="EMBL" id="JAUSWL010000009">
    <property type="protein sequence ID" value="MDQ0545630.1"/>
    <property type="molecule type" value="Genomic_DNA"/>
</dbReference>
<dbReference type="AlphaFoldDB" id="A0AAJ1TRI8"/>
<dbReference type="GO" id="GO:0016787">
    <property type="term" value="F:hydrolase activity"/>
    <property type="evidence" value="ECO:0007669"/>
    <property type="project" value="UniProtKB-KW"/>
</dbReference>
<comment type="caution">
    <text evidence="4">The sequence shown here is derived from an EMBL/GenBank/DDBJ whole genome shotgun (WGS) entry which is preliminary data.</text>
</comment>
<dbReference type="SMART" id="SM00943">
    <property type="entry name" value="Prim-Pol"/>
    <property type="match status" value="1"/>
</dbReference>
<dbReference type="PANTHER" id="PTHR35372:SF2">
    <property type="entry name" value="SF3 HELICASE DOMAIN-CONTAINING PROTEIN"/>
    <property type="match status" value="1"/>
</dbReference>
<sequence length="864" mass="93164">MVEHALIYARHGIPVLPCNPATKQPLVPRDEDANGNPIPKTGGLYKATCDEAQIRAWWREHPHAMIGLRTGPESGLFAIDQDVPKKPGDPDGVAAWEWVTAAHGDVPTTHTHITPSGGLHLLFAYPESITITNSRGALPPGIDVRGIGGYIIAAPSRRADGREYRLAQPEHAFQFARVPDRLLDLLRKAEPTPASKVSPRAEVAPEHEPDARSNGGRSRAINGDVPDSYILRAVEEECAAVAQAPRGQRNSVLNVAAFKLGTFVGAGRLDAGTATHRLLEAAVTSGLVQDDGQHAALATIESGLTSGAAKPRAFPERKVRSGAPVQNREERRSGSSATDGEDGLDDLPTIRVVNGEVPRAVTETEQAILAADVPIFTRSGSLVRPVIEAVPAAKGHQTTAARLKPMCVHSLADHVARTVRYQRFDGRSKDWVTINPPAEIMTALLARDGDWQLHPIAGIITTPTLRADGTILDHPGYDPETRLFLSLDRDFRMPAIPEHPSRADAELALQLLEDLLIGFPFVGPVDRAVALSGILTALVRSVLTTAPLHAIRASTPGTGKSYLVDLASTIATGRCCPVIAAGKTEEETEKRLGALLREAVPIVSIDNVNGELGGDMLCQLTERPLVRVRILGKSEAPELECRATVFATGNGLILVGDMTRRTVLCTLDTKAERPELRGFDFDPIDRVMTDRGRYVAAVLTIIRAYRAAGAPKVCGPVGSYEDWTEAVRAPLIWLGQPDPCASMETAREEDPELSAIRELFGHWQEQLGLSSGFTTNTIIKSACEKAPSSSLHPNQQEFLRPEFRDLLLRQAGDGGAVSSRRLGKWLARISGRVVDSLRIEMKVDGSHGNRFSLCAIDPATSGPR</sequence>
<evidence type="ECO:0000259" key="3">
    <source>
        <dbReference type="SMART" id="SM00943"/>
    </source>
</evidence>
<keyword evidence="1" id="KW-0378">Hydrolase</keyword>
<feature type="region of interest" description="Disordered" evidence="2">
    <location>
        <begin position="190"/>
        <end position="221"/>
    </location>
</feature>
<dbReference type="InterPro" id="IPR015330">
    <property type="entry name" value="DNA_primase/pol_bifunc_N"/>
</dbReference>
<protein>
    <recommendedName>
        <fullName evidence="3">DNA primase/polymerase bifunctional N-terminal domain-containing protein</fullName>
    </recommendedName>
</protein>
<gene>
    <name evidence="4" type="ORF">QO001_004574</name>
</gene>
<accession>A0AAJ1TRI8</accession>
<feature type="domain" description="DNA primase/polymerase bifunctional N-terminal" evidence="3">
    <location>
        <begin position="5"/>
        <end position="182"/>
    </location>
</feature>
<feature type="region of interest" description="Disordered" evidence="2">
    <location>
        <begin position="306"/>
        <end position="347"/>
    </location>
</feature>
<name>A0AAJ1TRI8_9HYPH</name>
<organism evidence="4 5">
    <name type="scientific">Methylobacterium brachiatum</name>
    <dbReference type="NCBI Taxonomy" id="269660"/>
    <lineage>
        <taxon>Bacteria</taxon>
        <taxon>Pseudomonadati</taxon>
        <taxon>Pseudomonadota</taxon>
        <taxon>Alphaproteobacteria</taxon>
        <taxon>Hyphomicrobiales</taxon>
        <taxon>Methylobacteriaceae</taxon>
        <taxon>Methylobacterium</taxon>
    </lineage>
</organism>
<evidence type="ECO:0000313" key="4">
    <source>
        <dbReference type="EMBL" id="MDQ0545630.1"/>
    </source>
</evidence>
<dbReference type="Proteomes" id="UP001223420">
    <property type="component" value="Unassembled WGS sequence"/>
</dbReference>
<dbReference type="InterPro" id="IPR051620">
    <property type="entry name" value="ORF904-like_C"/>
</dbReference>
<evidence type="ECO:0000256" key="2">
    <source>
        <dbReference type="SAM" id="MobiDB-lite"/>
    </source>
</evidence>
<dbReference type="CDD" id="cd04859">
    <property type="entry name" value="Prim_Pol"/>
    <property type="match status" value="1"/>
</dbReference>
<evidence type="ECO:0000256" key="1">
    <source>
        <dbReference type="ARBA" id="ARBA00022801"/>
    </source>
</evidence>